<dbReference type="AlphaFoldDB" id="A0A9P4NHB1"/>
<keyword evidence="3" id="KW-1185">Reference proteome</keyword>
<dbReference type="EMBL" id="MU007102">
    <property type="protein sequence ID" value="KAF2421103.1"/>
    <property type="molecule type" value="Genomic_DNA"/>
</dbReference>
<evidence type="ECO:0000256" key="1">
    <source>
        <dbReference type="SAM" id="MobiDB-lite"/>
    </source>
</evidence>
<accession>A0A9P4NHB1</accession>
<dbReference type="Proteomes" id="UP000800235">
    <property type="component" value="Unassembled WGS sequence"/>
</dbReference>
<feature type="region of interest" description="Disordered" evidence="1">
    <location>
        <begin position="1"/>
        <end position="61"/>
    </location>
</feature>
<protein>
    <submittedName>
        <fullName evidence="2">Uncharacterized protein</fullName>
    </submittedName>
</protein>
<feature type="compositionally biased region" description="Basic residues" evidence="1">
    <location>
        <begin position="24"/>
        <end position="34"/>
    </location>
</feature>
<comment type="caution">
    <text evidence="2">The sequence shown here is derived from an EMBL/GenBank/DDBJ whole genome shotgun (WGS) entry which is preliminary data.</text>
</comment>
<evidence type="ECO:0000313" key="2">
    <source>
        <dbReference type="EMBL" id="KAF2421103.1"/>
    </source>
</evidence>
<evidence type="ECO:0000313" key="3">
    <source>
        <dbReference type="Proteomes" id="UP000800235"/>
    </source>
</evidence>
<dbReference type="OrthoDB" id="10251048at2759"/>
<name>A0A9P4NHB1_9PEZI</name>
<organism evidence="2 3">
    <name type="scientific">Tothia fuscella</name>
    <dbReference type="NCBI Taxonomy" id="1048955"/>
    <lineage>
        <taxon>Eukaryota</taxon>
        <taxon>Fungi</taxon>
        <taxon>Dikarya</taxon>
        <taxon>Ascomycota</taxon>
        <taxon>Pezizomycotina</taxon>
        <taxon>Dothideomycetes</taxon>
        <taxon>Pleosporomycetidae</taxon>
        <taxon>Venturiales</taxon>
        <taxon>Cylindrosympodiaceae</taxon>
        <taxon>Tothia</taxon>
    </lineage>
</organism>
<feature type="region of interest" description="Disordered" evidence="1">
    <location>
        <begin position="826"/>
        <end position="849"/>
    </location>
</feature>
<reference evidence="2" key="1">
    <citation type="journal article" date="2020" name="Stud. Mycol.">
        <title>101 Dothideomycetes genomes: a test case for predicting lifestyles and emergence of pathogens.</title>
        <authorList>
            <person name="Haridas S."/>
            <person name="Albert R."/>
            <person name="Binder M."/>
            <person name="Bloem J."/>
            <person name="Labutti K."/>
            <person name="Salamov A."/>
            <person name="Andreopoulos B."/>
            <person name="Baker S."/>
            <person name="Barry K."/>
            <person name="Bills G."/>
            <person name="Bluhm B."/>
            <person name="Cannon C."/>
            <person name="Castanera R."/>
            <person name="Culley D."/>
            <person name="Daum C."/>
            <person name="Ezra D."/>
            <person name="Gonzalez J."/>
            <person name="Henrissat B."/>
            <person name="Kuo A."/>
            <person name="Liang C."/>
            <person name="Lipzen A."/>
            <person name="Lutzoni F."/>
            <person name="Magnuson J."/>
            <person name="Mondo S."/>
            <person name="Nolan M."/>
            <person name="Ohm R."/>
            <person name="Pangilinan J."/>
            <person name="Park H.-J."/>
            <person name="Ramirez L."/>
            <person name="Alfaro M."/>
            <person name="Sun H."/>
            <person name="Tritt A."/>
            <person name="Yoshinaga Y."/>
            <person name="Zwiers L.-H."/>
            <person name="Turgeon B."/>
            <person name="Goodwin S."/>
            <person name="Spatafora J."/>
            <person name="Crous P."/>
            <person name="Grigoriev I."/>
        </authorList>
    </citation>
    <scope>NUCLEOTIDE SEQUENCE</scope>
    <source>
        <strain evidence="2">CBS 130266</strain>
    </source>
</reference>
<feature type="region of interest" description="Disordered" evidence="1">
    <location>
        <begin position="728"/>
        <end position="752"/>
    </location>
</feature>
<feature type="region of interest" description="Disordered" evidence="1">
    <location>
        <begin position="416"/>
        <end position="439"/>
    </location>
</feature>
<sequence length="849" mass="93957">MPPLPLQAPQQRRRSGDMTGRTSSGRKSRPRRRQATTTPSRRLPAGTPVPPRSQRDFSNSHIQIIPQPEPEEHFSDNEESKLPTHTNQSYLLEAEAGFVDGGKTGVHQRQTSGQTFADMARFGIGMDGLKNDVMASHEPQPLSNYLKFTKPKSARGVSLLRSEVEDYTRASSPSENMNESPSFMSRYSQDSQVTHSFRDKSATPVAMDPVTALHQHFDAVTAIFGYQLANPAVLQSTEGKRDGEIIFVIHPNGDIQAHQWSGQQFQWSNVGQYSYNRKSVEGVLGKEQLKGQKIGSTTPRNTLEFFIAITKQFEESSIAKASEPTGYEPGNRIRPAIPLMSHHNMQNVKSANVASPVQSQFAPPRPIANMKRPALALDTTGEPSRSFSSAGYPSQQTGLPTLSYLSNVSNLRNGGVDTPHDRFPSPSVTETSPLLRRQSVSPELKRVYNPTPRNNIALSQSGLLQYPEPLTEEERRKLFPGGTPAYARHLSGPPSEDMQLARKRIFQEEQQRMQQRSLGGRVIINEDSDTDEDSVKGERLNHYLNTVGPNVSPTLHRGMNMDGARQSSESQYFDDSGYASINNQQRSMESKLFNLSLNANPPHVNDQPLPTFQYPRPAAPGTAIPTSSGSNAVRADLRQSEPDTNYLNRQVRLYNGDHAFGNKIITPQNWNGPFLTEAPEDKPYAPCNRKAVDIMRSDDATFMKFWTSSTKFEREEAYLRQLEKTQPATPIGTLPAPIGTRPSPTTTTENKKKSYCHSIERVLLPVRENLLAYIEGEGTRDYFSRFAKPPAHCITENVMAAQSFFGEDYGKPIARIGRDARYRPLGGGGASGGGGAGKEGRGGGYGLRV</sequence>
<proteinExistence type="predicted"/>
<gene>
    <name evidence="2" type="ORF">EJ08DRAFT_683104</name>
</gene>